<dbReference type="PROSITE" id="PS51257">
    <property type="entry name" value="PROKAR_LIPOPROTEIN"/>
    <property type="match status" value="1"/>
</dbReference>
<evidence type="ECO:0000256" key="3">
    <source>
        <dbReference type="ARBA" id="ARBA00022989"/>
    </source>
</evidence>
<evidence type="ECO:0000313" key="6">
    <source>
        <dbReference type="EMBL" id="CAB4790617.1"/>
    </source>
</evidence>
<evidence type="ECO:0000256" key="5">
    <source>
        <dbReference type="SAM" id="MobiDB-lite"/>
    </source>
</evidence>
<reference evidence="6" key="1">
    <citation type="submission" date="2020-05" db="EMBL/GenBank/DDBJ databases">
        <authorList>
            <person name="Chiriac C."/>
            <person name="Salcher M."/>
            <person name="Ghai R."/>
            <person name="Kavagutti S V."/>
        </authorList>
    </citation>
    <scope>NUCLEOTIDE SEQUENCE</scope>
</reference>
<dbReference type="PANTHER" id="PTHR30168:SF0">
    <property type="entry name" value="INNER MEMBRANE PROTEIN"/>
    <property type="match status" value="1"/>
</dbReference>
<organism evidence="6">
    <name type="scientific">freshwater metagenome</name>
    <dbReference type="NCBI Taxonomy" id="449393"/>
    <lineage>
        <taxon>unclassified sequences</taxon>
        <taxon>metagenomes</taxon>
        <taxon>ecological metagenomes</taxon>
    </lineage>
</organism>
<gene>
    <name evidence="6" type="ORF">UFOPK2992_00405</name>
</gene>
<dbReference type="SUPFAM" id="SSF55486">
    <property type="entry name" value="Metalloproteases ('zincins'), catalytic domain"/>
    <property type="match status" value="1"/>
</dbReference>
<keyword evidence="3" id="KW-1133">Transmembrane helix</keyword>
<sequence length="488" mass="52410">MRNKLSIVVAAGCLALVACSSTDPGLSISRSLSLAARSPDTSVPDATTPATTPSTPTDANDATVNFGTNRTPKEYDSYLNNVVADIQDFWRAEFPKVYEEPYREFSGGFYAMYPSRTDDVEACDEKLSFNDIADNARYFSCGDLIAWDDDKLLPDLAAQLGTSAVATVIAHEFGHAIQQRSGVLDLQQPTVVTEQQADCFAGAWSAHAARGESSLVTFTDAEVKAGLAAMVLVRDPLDPTIGETVFEEGGHGTAFDRVGAFQHGFIGGAQACKPLIDTPLPLINLTFTSTDDIANQGNMPYGNLQASVTDDLKRFWSATFTTNQLTFEAPTVIAYNQDGPYPTCGGVTPAQWKSNVVYCPSINLIAYDNDFAINLYSSYGDFSIGYLLSNAWSDAVQTQLNSSLAGKDRALMNDCLTGVWTKDIVPTDSQSQPFAISPGDLDEVITTALINDDITGRPPAASAFDRISSFRTGVLDGLGECTKRLTAD</sequence>
<dbReference type="InterPro" id="IPR007343">
    <property type="entry name" value="Uncharacterised_pept_Zn_put"/>
</dbReference>
<name>A0A6J6X9B0_9ZZZZ</name>
<protein>
    <submittedName>
        <fullName evidence="6">Unannotated protein</fullName>
    </submittedName>
</protein>
<comment type="subcellular location">
    <subcellularLocation>
        <location evidence="1">Membrane</location>
        <topology evidence="1">Single-pass membrane protein</topology>
    </subcellularLocation>
</comment>
<dbReference type="EMBL" id="CAFAAI010000046">
    <property type="protein sequence ID" value="CAB4790617.1"/>
    <property type="molecule type" value="Genomic_DNA"/>
</dbReference>
<dbReference type="PANTHER" id="PTHR30168">
    <property type="entry name" value="PUTATIVE MEMBRANE PROTEIN YPFJ"/>
    <property type="match status" value="1"/>
</dbReference>
<proteinExistence type="predicted"/>
<evidence type="ECO:0000256" key="1">
    <source>
        <dbReference type="ARBA" id="ARBA00004167"/>
    </source>
</evidence>
<dbReference type="Pfam" id="PF04228">
    <property type="entry name" value="Zn_peptidase"/>
    <property type="match status" value="1"/>
</dbReference>
<evidence type="ECO:0000256" key="2">
    <source>
        <dbReference type="ARBA" id="ARBA00022692"/>
    </source>
</evidence>
<feature type="region of interest" description="Disordered" evidence="5">
    <location>
        <begin position="38"/>
        <end position="59"/>
    </location>
</feature>
<keyword evidence="4" id="KW-0472">Membrane</keyword>
<dbReference type="AlphaFoldDB" id="A0A6J6X9B0"/>
<dbReference type="GO" id="GO:0016020">
    <property type="term" value="C:membrane"/>
    <property type="evidence" value="ECO:0007669"/>
    <property type="project" value="UniProtKB-SubCell"/>
</dbReference>
<accession>A0A6J6X9B0</accession>
<evidence type="ECO:0000256" key="4">
    <source>
        <dbReference type="ARBA" id="ARBA00023136"/>
    </source>
</evidence>
<keyword evidence="2" id="KW-0812">Transmembrane</keyword>